<evidence type="ECO:0000313" key="2">
    <source>
        <dbReference type="Proteomes" id="UP000588098"/>
    </source>
</evidence>
<organism evidence="1 2">
    <name type="scientific">Streptomyces zagrosensis</name>
    <dbReference type="NCBI Taxonomy" id="1042984"/>
    <lineage>
        <taxon>Bacteria</taxon>
        <taxon>Bacillati</taxon>
        <taxon>Actinomycetota</taxon>
        <taxon>Actinomycetes</taxon>
        <taxon>Kitasatosporales</taxon>
        <taxon>Streptomycetaceae</taxon>
        <taxon>Streptomyces</taxon>
    </lineage>
</organism>
<proteinExistence type="predicted"/>
<protein>
    <submittedName>
        <fullName evidence="1">Uncharacterized protein</fullName>
    </submittedName>
</protein>
<keyword evidence="2" id="KW-1185">Reference proteome</keyword>
<dbReference type="Proteomes" id="UP000588098">
    <property type="component" value="Unassembled WGS sequence"/>
</dbReference>
<accession>A0A7W9QGE9</accession>
<dbReference type="AlphaFoldDB" id="A0A7W9QGE9"/>
<evidence type="ECO:0000313" key="1">
    <source>
        <dbReference type="EMBL" id="MBB5938557.1"/>
    </source>
</evidence>
<gene>
    <name evidence="1" type="ORF">FHS42_005646</name>
</gene>
<sequence>MLGYFLLYGSYETDRGLAAFYARRGYTVHAPGETFPLDRIALPLRLGAGDDQRVFTR</sequence>
<dbReference type="RefSeq" id="WP_246495459.1">
    <property type="nucleotide sequence ID" value="NZ_JACHJL010000017.1"/>
</dbReference>
<comment type="caution">
    <text evidence="1">The sequence shown here is derived from an EMBL/GenBank/DDBJ whole genome shotgun (WGS) entry which is preliminary data.</text>
</comment>
<dbReference type="EMBL" id="JACHJL010000017">
    <property type="protein sequence ID" value="MBB5938557.1"/>
    <property type="molecule type" value="Genomic_DNA"/>
</dbReference>
<reference evidence="1 2" key="1">
    <citation type="submission" date="2020-08" db="EMBL/GenBank/DDBJ databases">
        <title>Genomic Encyclopedia of Type Strains, Phase III (KMG-III): the genomes of soil and plant-associated and newly described type strains.</title>
        <authorList>
            <person name="Whitman W."/>
        </authorList>
    </citation>
    <scope>NUCLEOTIDE SEQUENCE [LARGE SCALE GENOMIC DNA]</scope>
    <source>
        <strain evidence="1 2">CECT 8305</strain>
    </source>
</reference>
<name>A0A7W9QGE9_9ACTN</name>